<dbReference type="RefSeq" id="WP_386676438.1">
    <property type="nucleotide sequence ID" value="NZ_JBHLTG010000013.1"/>
</dbReference>
<reference evidence="8 9" key="1">
    <citation type="submission" date="2024-09" db="EMBL/GenBank/DDBJ databases">
        <authorList>
            <person name="Sun Q."/>
            <person name="Mori K."/>
        </authorList>
    </citation>
    <scope>NUCLEOTIDE SEQUENCE [LARGE SCALE GENOMIC DNA]</scope>
    <source>
        <strain evidence="8 9">KCTC 23076</strain>
    </source>
</reference>
<keyword evidence="9" id="KW-1185">Reference proteome</keyword>
<name>A0ABV6RZN4_9GAMM</name>
<keyword evidence="6" id="KW-1003">Cell membrane</keyword>
<comment type="caution">
    <text evidence="8">The sequence shown here is derived from an EMBL/GenBank/DDBJ whole genome shotgun (WGS) entry which is preliminary data.</text>
</comment>
<dbReference type="Proteomes" id="UP001589896">
    <property type="component" value="Unassembled WGS sequence"/>
</dbReference>
<sequence length="280" mass="31257">MTGWRFALSRRWFGYLALTVVFAVACVLLSQWQWARNAERADAIERVEQNYDRSPEALPDVLESPEAFEPDDEWTPVRMAGTYLVDEQLLVRNRPLNGAPGFEVLTPLLLEDGSVFVVDRGWLPTGSDSDLPDEVPEPPVGTVTVVAHLKPGEPPIPGRSAPEGQIATVHLQDIAERLDRTVYTGAYGLLQSEDPAPAVAPRATERPEADPGPHLSYALQWVLFGLLAFVALVWAVRQEYRVRNADAPEERKRAEQRAQRNAARRSDDQEEDAILDLTSR</sequence>
<keyword evidence="5 6" id="KW-0472">Membrane</keyword>
<evidence type="ECO:0000313" key="8">
    <source>
        <dbReference type="EMBL" id="MFC0682428.1"/>
    </source>
</evidence>
<keyword evidence="4 6" id="KW-1133">Transmembrane helix</keyword>
<feature type="compositionally biased region" description="Basic and acidic residues" evidence="7">
    <location>
        <begin position="246"/>
        <end position="258"/>
    </location>
</feature>
<evidence type="ECO:0000256" key="1">
    <source>
        <dbReference type="ARBA" id="ARBA00004370"/>
    </source>
</evidence>
<evidence type="ECO:0000256" key="4">
    <source>
        <dbReference type="ARBA" id="ARBA00022989"/>
    </source>
</evidence>
<dbReference type="InterPro" id="IPR045214">
    <property type="entry name" value="Surf1/Surf4"/>
</dbReference>
<feature type="transmembrane region" description="Helical" evidence="6">
    <location>
        <begin position="12"/>
        <end position="34"/>
    </location>
</feature>
<evidence type="ECO:0000256" key="3">
    <source>
        <dbReference type="ARBA" id="ARBA00022692"/>
    </source>
</evidence>
<dbReference type="InterPro" id="IPR002994">
    <property type="entry name" value="Surf1/Shy1"/>
</dbReference>
<comment type="subcellular location">
    <subcellularLocation>
        <location evidence="6">Cell membrane</location>
        <topology evidence="6">Multi-pass membrane protein</topology>
    </subcellularLocation>
    <subcellularLocation>
        <location evidence="1">Membrane</location>
    </subcellularLocation>
</comment>
<protein>
    <recommendedName>
        <fullName evidence="6">SURF1-like protein</fullName>
    </recommendedName>
</protein>
<feature type="region of interest" description="Disordered" evidence="7">
    <location>
        <begin position="246"/>
        <end position="280"/>
    </location>
</feature>
<keyword evidence="3 6" id="KW-0812">Transmembrane</keyword>
<comment type="similarity">
    <text evidence="2 6">Belongs to the SURF1 family.</text>
</comment>
<accession>A0ABV6RZN4</accession>
<gene>
    <name evidence="8" type="ORF">ACFFGH_31750</name>
</gene>
<dbReference type="Pfam" id="PF02104">
    <property type="entry name" value="SURF1"/>
    <property type="match status" value="1"/>
</dbReference>
<organism evidence="8 9">
    <name type="scientific">Lysobacter korlensis</name>
    <dbReference type="NCBI Taxonomy" id="553636"/>
    <lineage>
        <taxon>Bacteria</taxon>
        <taxon>Pseudomonadati</taxon>
        <taxon>Pseudomonadota</taxon>
        <taxon>Gammaproteobacteria</taxon>
        <taxon>Lysobacterales</taxon>
        <taxon>Lysobacteraceae</taxon>
        <taxon>Lysobacter</taxon>
    </lineage>
</organism>
<evidence type="ECO:0000256" key="5">
    <source>
        <dbReference type="ARBA" id="ARBA00023136"/>
    </source>
</evidence>
<evidence type="ECO:0000256" key="6">
    <source>
        <dbReference type="RuleBase" id="RU363076"/>
    </source>
</evidence>
<dbReference type="EMBL" id="JBHLTG010000013">
    <property type="protein sequence ID" value="MFC0682428.1"/>
    <property type="molecule type" value="Genomic_DNA"/>
</dbReference>
<proteinExistence type="inferred from homology"/>
<dbReference type="PROSITE" id="PS50895">
    <property type="entry name" value="SURF1"/>
    <property type="match status" value="1"/>
</dbReference>
<dbReference type="PANTHER" id="PTHR23427">
    <property type="entry name" value="SURFEIT LOCUS PROTEIN"/>
    <property type="match status" value="1"/>
</dbReference>
<dbReference type="CDD" id="cd06662">
    <property type="entry name" value="SURF1"/>
    <property type="match status" value="1"/>
</dbReference>
<evidence type="ECO:0000256" key="7">
    <source>
        <dbReference type="SAM" id="MobiDB-lite"/>
    </source>
</evidence>
<evidence type="ECO:0000313" key="9">
    <source>
        <dbReference type="Proteomes" id="UP001589896"/>
    </source>
</evidence>
<dbReference type="PANTHER" id="PTHR23427:SF2">
    <property type="entry name" value="SURFEIT LOCUS PROTEIN 1"/>
    <property type="match status" value="1"/>
</dbReference>
<dbReference type="PROSITE" id="PS51257">
    <property type="entry name" value="PROKAR_LIPOPROTEIN"/>
    <property type="match status" value="1"/>
</dbReference>
<feature type="transmembrane region" description="Helical" evidence="6">
    <location>
        <begin position="217"/>
        <end position="236"/>
    </location>
</feature>
<evidence type="ECO:0000256" key="2">
    <source>
        <dbReference type="ARBA" id="ARBA00007165"/>
    </source>
</evidence>